<name>A0ABW0M6E6_9BURK</name>
<keyword evidence="1" id="KW-1133">Transmembrane helix</keyword>
<accession>A0ABW0M6E6</accession>
<gene>
    <name evidence="2" type="ORF">ACFPM8_04380</name>
</gene>
<evidence type="ECO:0000313" key="3">
    <source>
        <dbReference type="Proteomes" id="UP001596045"/>
    </source>
</evidence>
<keyword evidence="1" id="KW-0472">Membrane</keyword>
<keyword evidence="3" id="KW-1185">Reference proteome</keyword>
<reference evidence="3" key="1">
    <citation type="journal article" date="2019" name="Int. J. Syst. Evol. Microbiol.">
        <title>The Global Catalogue of Microorganisms (GCM) 10K type strain sequencing project: providing services to taxonomists for standard genome sequencing and annotation.</title>
        <authorList>
            <consortium name="The Broad Institute Genomics Platform"/>
            <consortium name="The Broad Institute Genome Sequencing Center for Infectious Disease"/>
            <person name="Wu L."/>
            <person name="Ma J."/>
        </authorList>
    </citation>
    <scope>NUCLEOTIDE SEQUENCE [LARGE SCALE GENOMIC DNA]</scope>
    <source>
        <strain evidence="3">JCM 17066</strain>
    </source>
</reference>
<comment type="caution">
    <text evidence="2">The sequence shown here is derived from an EMBL/GenBank/DDBJ whole genome shotgun (WGS) entry which is preliminary data.</text>
</comment>
<evidence type="ECO:0000256" key="1">
    <source>
        <dbReference type="SAM" id="Phobius"/>
    </source>
</evidence>
<feature type="transmembrane region" description="Helical" evidence="1">
    <location>
        <begin position="97"/>
        <end position="114"/>
    </location>
</feature>
<organism evidence="2 3">
    <name type="scientific">Paraherbaspirillum soli</name>
    <dbReference type="NCBI Taxonomy" id="631222"/>
    <lineage>
        <taxon>Bacteria</taxon>
        <taxon>Pseudomonadati</taxon>
        <taxon>Pseudomonadota</taxon>
        <taxon>Betaproteobacteria</taxon>
        <taxon>Burkholderiales</taxon>
        <taxon>Oxalobacteraceae</taxon>
        <taxon>Paraherbaspirillum</taxon>
    </lineage>
</organism>
<proteinExistence type="predicted"/>
<evidence type="ECO:0000313" key="2">
    <source>
        <dbReference type="EMBL" id="MFC5473185.1"/>
    </source>
</evidence>
<keyword evidence="1" id="KW-0812">Transmembrane</keyword>
<dbReference type="RefSeq" id="WP_378995342.1">
    <property type="nucleotide sequence ID" value="NZ_JBHSMT010000008.1"/>
</dbReference>
<protein>
    <submittedName>
        <fullName evidence="2">Uncharacterized protein</fullName>
    </submittedName>
</protein>
<dbReference type="Proteomes" id="UP001596045">
    <property type="component" value="Unassembled WGS sequence"/>
</dbReference>
<sequence>MINHAGPDTNHRSPAERKRQLVQEGAAFRAEMINARNVVRASLNSRSLVTNLFGRVAGIASSLFDKPLNIKPGNLQSLAPLLMAGVSLLSKRGARKTVLIGGGIIAAIAAATYMNSRNATKDDE</sequence>
<dbReference type="EMBL" id="JBHSMT010000008">
    <property type="protein sequence ID" value="MFC5473185.1"/>
    <property type="molecule type" value="Genomic_DNA"/>
</dbReference>